<dbReference type="OrthoDB" id="467142at2"/>
<evidence type="ECO:0000313" key="2">
    <source>
        <dbReference type="Proteomes" id="UP000269154"/>
    </source>
</evidence>
<name>A0A3N6R8E0_9CYAN</name>
<dbReference type="AlphaFoldDB" id="A0A3N6R8E0"/>
<keyword evidence="2" id="KW-1185">Reference proteome</keyword>
<proteinExistence type="predicted"/>
<evidence type="ECO:0000313" key="1">
    <source>
        <dbReference type="EMBL" id="RQH29115.1"/>
    </source>
</evidence>
<comment type="caution">
    <text evidence="1">The sequence shown here is derived from an EMBL/GenBank/DDBJ whole genome shotgun (WGS) entry which is preliminary data.</text>
</comment>
<organism evidence="1 2">
    <name type="scientific">Okeania hirsuta</name>
    <dbReference type="NCBI Taxonomy" id="1458930"/>
    <lineage>
        <taxon>Bacteria</taxon>
        <taxon>Bacillati</taxon>
        <taxon>Cyanobacteriota</taxon>
        <taxon>Cyanophyceae</taxon>
        <taxon>Oscillatoriophycideae</taxon>
        <taxon>Oscillatoriales</taxon>
        <taxon>Microcoleaceae</taxon>
        <taxon>Okeania</taxon>
    </lineage>
</organism>
<reference evidence="1 2" key="1">
    <citation type="journal article" date="2018" name="ACS Chem. Biol.">
        <title>Ketoreductase domain dysfunction expands chemodiversity: malyngamide biosynthesis in the cyanobacterium Okeania hirsuta.</title>
        <authorList>
            <person name="Moss N.A."/>
            <person name="Leao T."/>
            <person name="Rankin M."/>
            <person name="McCullough T.M."/>
            <person name="Qu P."/>
            <person name="Korobeynikov A."/>
            <person name="Smith J.L."/>
            <person name="Gerwick L."/>
            <person name="Gerwick W.H."/>
        </authorList>
    </citation>
    <scope>NUCLEOTIDE SEQUENCE [LARGE SCALE GENOMIC DNA]</scope>
    <source>
        <strain evidence="1 2">PAB10Feb10-1</strain>
    </source>
</reference>
<gene>
    <name evidence="1" type="ORF">D5R40_25090</name>
</gene>
<sequence>MLSGAVACAQRYKWRSLPVEKQQEVLDLVEQFYRQNLDINQENIYQPKTEMGKKLWQIRSQALAKQPKLLTWDEVEVEISDRRGERE</sequence>
<protein>
    <submittedName>
        <fullName evidence="1">Uncharacterized protein</fullName>
    </submittedName>
</protein>
<dbReference type="Proteomes" id="UP000269154">
    <property type="component" value="Unassembled WGS sequence"/>
</dbReference>
<accession>A0A3N6R8E0</accession>
<dbReference type="EMBL" id="RCBY01000199">
    <property type="protein sequence ID" value="RQH29115.1"/>
    <property type="molecule type" value="Genomic_DNA"/>
</dbReference>
<dbReference type="RefSeq" id="WP_124155354.1">
    <property type="nucleotide sequence ID" value="NZ_CAWOLW010000111.1"/>
</dbReference>